<gene>
    <name evidence="2" type="ORF">TL16_g00624</name>
</gene>
<feature type="region of interest" description="Disordered" evidence="1">
    <location>
        <begin position="1"/>
        <end position="45"/>
    </location>
</feature>
<dbReference type="Proteomes" id="UP001162640">
    <property type="component" value="Unassembled WGS sequence"/>
</dbReference>
<evidence type="ECO:0000256" key="1">
    <source>
        <dbReference type="SAM" id="MobiDB-lite"/>
    </source>
</evidence>
<accession>A0A9W7DNS6</accession>
<protein>
    <submittedName>
        <fullName evidence="2">Uncharacterized protein</fullName>
    </submittedName>
</protein>
<dbReference type="EMBL" id="BLQM01000011">
    <property type="protein sequence ID" value="GMH49818.1"/>
    <property type="molecule type" value="Genomic_DNA"/>
</dbReference>
<evidence type="ECO:0000313" key="2">
    <source>
        <dbReference type="EMBL" id="GMH49818.1"/>
    </source>
</evidence>
<proteinExistence type="predicted"/>
<organism evidence="2 3">
    <name type="scientific">Triparma laevis f. inornata</name>
    <dbReference type="NCBI Taxonomy" id="1714386"/>
    <lineage>
        <taxon>Eukaryota</taxon>
        <taxon>Sar</taxon>
        <taxon>Stramenopiles</taxon>
        <taxon>Ochrophyta</taxon>
        <taxon>Bolidophyceae</taxon>
        <taxon>Parmales</taxon>
        <taxon>Triparmaceae</taxon>
        <taxon>Triparma</taxon>
    </lineage>
</organism>
<name>A0A9W7DNS6_9STRA</name>
<evidence type="ECO:0000313" key="3">
    <source>
        <dbReference type="Proteomes" id="UP001162640"/>
    </source>
</evidence>
<dbReference type="AlphaFoldDB" id="A0A9W7DNS6"/>
<feature type="compositionally biased region" description="Basic residues" evidence="1">
    <location>
        <begin position="1"/>
        <end position="10"/>
    </location>
</feature>
<comment type="caution">
    <text evidence="2">The sequence shown here is derived from an EMBL/GenBank/DDBJ whole genome shotgun (WGS) entry which is preliminary data.</text>
</comment>
<feature type="region of interest" description="Disordered" evidence="1">
    <location>
        <begin position="411"/>
        <end position="443"/>
    </location>
</feature>
<sequence>MGGASSKKKYAAAEAVKSNSPGTPKSPGLKRQGSAGAESDRKVSISQAGGVGRFTSSREMKDANIEFCENLRRITEYDGSLSSAKTKHQYRKCKTVHEVQEQALPDLNIVEKGEVAIMYDYFEWKDVEYVLCKQQKAYILYLPSNFKDGAPPASVKSYEVIYGKPKKWRNSQSASFIRKVKEKSPACHEALKIPEALEGRQFYRLYHRTGSIYLSVPSSSPTPCPPHHLFAAIDKHVPSIHAKIDIMGESSLQKVEKSISAVEEPLLMELLNVHKLWSNSKVDERTIEKAADKGGDDMIYSATVRTYKDDRTFADAFVIIYPDVLCTYDTRQGYLDNIAPTKIMSIREVMLSGQVRDKNVLIVQTAIYQMRFEVNEHDELKDLASKVGEACSGHNNVPEIFMLVERAKLAKERKERNSLTEESDKLSDSGRFEYDGADSRLST</sequence>
<reference evidence="3" key="1">
    <citation type="journal article" date="2023" name="Commun. Biol.">
        <title>Genome analysis of Parmales, the sister group of diatoms, reveals the evolutionary specialization of diatoms from phago-mixotrophs to photoautotrophs.</title>
        <authorList>
            <person name="Ban H."/>
            <person name="Sato S."/>
            <person name="Yoshikawa S."/>
            <person name="Yamada K."/>
            <person name="Nakamura Y."/>
            <person name="Ichinomiya M."/>
            <person name="Sato N."/>
            <person name="Blanc-Mathieu R."/>
            <person name="Endo H."/>
            <person name="Kuwata A."/>
            <person name="Ogata H."/>
        </authorList>
    </citation>
    <scope>NUCLEOTIDE SEQUENCE [LARGE SCALE GENOMIC DNA]</scope>
</reference>